<dbReference type="AlphaFoldDB" id="A0A7S3XXE6"/>
<evidence type="ECO:0000256" key="2">
    <source>
        <dbReference type="ARBA" id="ARBA00004277"/>
    </source>
</evidence>
<comment type="subcellular location">
    <subcellularLocation>
        <location evidence="1">Cell membrane</location>
    </subcellularLocation>
    <subcellularLocation>
        <location evidence="2">Membrane</location>
        <location evidence="2">Coated pit</location>
        <topology evidence="2">Peripheral membrane protein</topology>
        <orientation evidence="2">Cytoplasmic side</orientation>
    </subcellularLocation>
</comment>
<protein>
    <recommendedName>
        <fullName evidence="10">AP complex subunit sigma</fullName>
    </recommendedName>
</protein>
<proteinExistence type="inferred from homology"/>
<dbReference type="InterPro" id="IPR000804">
    <property type="entry name" value="Clathrin_sm-chain_CS"/>
</dbReference>
<evidence type="ECO:0000313" key="12">
    <source>
        <dbReference type="EMBL" id="CAE0634972.1"/>
    </source>
</evidence>
<dbReference type="InterPro" id="IPR027156">
    <property type="entry name" value="APS2"/>
</dbReference>
<evidence type="ECO:0000256" key="5">
    <source>
        <dbReference type="ARBA" id="ARBA00022475"/>
    </source>
</evidence>
<dbReference type="GO" id="GO:0006886">
    <property type="term" value="P:intracellular protein transport"/>
    <property type="evidence" value="ECO:0007669"/>
    <property type="project" value="UniProtKB-UniRule"/>
</dbReference>
<keyword evidence="6" id="KW-0254">Endocytosis</keyword>
<dbReference type="GO" id="GO:0030122">
    <property type="term" value="C:AP-2 adaptor complex"/>
    <property type="evidence" value="ECO:0007669"/>
    <property type="project" value="InterPro"/>
</dbReference>
<keyword evidence="9" id="KW-0168">Coated pit</keyword>
<dbReference type="FunFam" id="3.30.450.60:FF:000010">
    <property type="entry name" value="AP complex subunit sigma"/>
    <property type="match status" value="1"/>
</dbReference>
<accession>A0A7S3XXE6</accession>
<dbReference type="CDD" id="cd14833">
    <property type="entry name" value="AP2_sigma"/>
    <property type="match status" value="1"/>
</dbReference>
<keyword evidence="7 10" id="KW-0653">Protein transport</keyword>
<feature type="domain" description="AP complex mu/sigma subunit" evidence="11">
    <location>
        <begin position="1"/>
        <end position="141"/>
    </location>
</feature>
<evidence type="ECO:0000256" key="9">
    <source>
        <dbReference type="ARBA" id="ARBA00023176"/>
    </source>
</evidence>
<keyword evidence="8 10" id="KW-0472">Membrane</keyword>
<dbReference type="EMBL" id="HBIU01029727">
    <property type="protein sequence ID" value="CAE0634972.1"/>
    <property type="molecule type" value="Transcribed_RNA"/>
</dbReference>
<dbReference type="Gene3D" id="3.30.450.60">
    <property type="match status" value="1"/>
</dbReference>
<name>A0A7S3XXE6_HETAK</name>
<reference evidence="12" key="1">
    <citation type="submission" date="2021-01" db="EMBL/GenBank/DDBJ databases">
        <authorList>
            <person name="Corre E."/>
            <person name="Pelletier E."/>
            <person name="Niang G."/>
            <person name="Scheremetjew M."/>
            <person name="Finn R."/>
            <person name="Kale V."/>
            <person name="Holt S."/>
            <person name="Cochrane G."/>
            <person name="Meng A."/>
            <person name="Brown T."/>
            <person name="Cohen L."/>
        </authorList>
    </citation>
    <scope>NUCLEOTIDE SEQUENCE</scope>
    <source>
        <strain evidence="12">CCMP3107</strain>
    </source>
</reference>
<dbReference type="GO" id="GO:0072583">
    <property type="term" value="P:clathrin-dependent endocytosis"/>
    <property type="evidence" value="ECO:0007669"/>
    <property type="project" value="InterPro"/>
</dbReference>
<sequence>MIRFLLLQNRQGKTRLSKWYIPSPEDEEKTRFEEEVNRIILSRDRKYTNFVEHHSHKLIYRRYAGLYFIAGCDVTDNELGMLETIHFLVELLDSYFSNVCELDIVFHFNKVYCILDEYILAGEVAETNKLEILEKVRELERYD</sequence>
<dbReference type="SUPFAM" id="SSF64356">
    <property type="entry name" value="SNARE-like"/>
    <property type="match status" value="1"/>
</dbReference>
<evidence type="ECO:0000256" key="1">
    <source>
        <dbReference type="ARBA" id="ARBA00004236"/>
    </source>
</evidence>
<evidence type="ECO:0000259" key="11">
    <source>
        <dbReference type="Pfam" id="PF01217"/>
    </source>
</evidence>
<evidence type="ECO:0000256" key="3">
    <source>
        <dbReference type="ARBA" id="ARBA00006972"/>
    </source>
</evidence>
<dbReference type="PANTHER" id="PTHR11753">
    <property type="entry name" value="ADAPTOR COMPLEXES SMALL SUBUNIT FAMILY"/>
    <property type="match status" value="1"/>
</dbReference>
<gene>
    <name evidence="12" type="ORF">HAKA00212_LOCUS13712</name>
</gene>
<keyword evidence="4 10" id="KW-0813">Transport</keyword>
<dbReference type="InterPro" id="IPR016635">
    <property type="entry name" value="AP_complex_ssu"/>
</dbReference>
<dbReference type="InterPro" id="IPR011012">
    <property type="entry name" value="Longin-like_dom_sf"/>
</dbReference>
<evidence type="ECO:0000256" key="7">
    <source>
        <dbReference type="ARBA" id="ARBA00022927"/>
    </source>
</evidence>
<dbReference type="InterPro" id="IPR022775">
    <property type="entry name" value="AP_mu_sigma_su"/>
</dbReference>
<evidence type="ECO:0000256" key="10">
    <source>
        <dbReference type="PIRNR" id="PIRNR015588"/>
    </source>
</evidence>
<dbReference type="PROSITE" id="PS00989">
    <property type="entry name" value="CLAT_ADAPTOR_S"/>
    <property type="match status" value="1"/>
</dbReference>
<dbReference type="Pfam" id="PF01217">
    <property type="entry name" value="Clat_adaptor_s"/>
    <property type="match status" value="1"/>
</dbReference>
<evidence type="ECO:0000256" key="6">
    <source>
        <dbReference type="ARBA" id="ARBA00022583"/>
    </source>
</evidence>
<evidence type="ECO:0000256" key="8">
    <source>
        <dbReference type="ARBA" id="ARBA00023136"/>
    </source>
</evidence>
<evidence type="ECO:0000256" key="4">
    <source>
        <dbReference type="ARBA" id="ARBA00022448"/>
    </source>
</evidence>
<dbReference type="GO" id="GO:0035615">
    <property type="term" value="F:clathrin adaptor activity"/>
    <property type="evidence" value="ECO:0007669"/>
    <property type="project" value="InterPro"/>
</dbReference>
<comment type="similarity">
    <text evidence="3 10">Belongs to the adaptor complexes small subunit family.</text>
</comment>
<organism evidence="12">
    <name type="scientific">Heterosigma akashiwo</name>
    <name type="common">Chromophytic alga</name>
    <name type="synonym">Heterosigma carterae</name>
    <dbReference type="NCBI Taxonomy" id="2829"/>
    <lineage>
        <taxon>Eukaryota</taxon>
        <taxon>Sar</taxon>
        <taxon>Stramenopiles</taxon>
        <taxon>Ochrophyta</taxon>
        <taxon>Raphidophyceae</taxon>
        <taxon>Chattonellales</taxon>
        <taxon>Chattonellaceae</taxon>
        <taxon>Heterosigma</taxon>
    </lineage>
</organism>
<dbReference type="PIRSF" id="PIRSF015588">
    <property type="entry name" value="AP_complex_sigma"/>
    <property type="match status" value="1"/>
</dbReference>
<keyword evidence="5" id="KW-1003">Cell membrane</keyword>